<organism evidence="5 6">
    <name type="scientific">Comamonas aquatica</name>
    <dbReference type="NCBI Taxonomy" id="225991"/>
    <lineage>
        <taxon>Bacteria</taxon>
        <taxon>Pseudomonadati</taxon>
        <taxon>Pseudomonadota</taxon>
        <taxon>Betaproteobacteria</taxon>
        <taxon>Burkholderiales</taxon>
        <taxon>Comamonadaceae</taxon>
        <taxon>Comamonas</taxon>
    </lineage>
</organism>
<evidence type="ECO:0000256" key="3">
    <source>
        <dbReference type="ARBA" id="ARBA00022801"/>
    </source>
</evidence>
<comment type="similarity">
    <text evidence="1">Belongs to the gamma-glutamyltransferase family.</text>
</comment>
<dbReference type="EC" id="2.3.2.2" evidence="5"/>
<evidence type="ECO:0000313" key="5">
    <source>
        <dbReference type="EMBL" id="CAB5667208.1"/>
    </source>
</evidence>
<dbReference type="SUPFAM" id="SSF56235">
    <property type="entry name" value="N-terminal nucleophile aminohydrolases (Ntn hydrolases)"/>
    <property type="match status" value="1"/>
</dbReference>
<dbReference type="InterPro" id="IPR051792">
    <property type="entry name" value="GGT_bact"/>
</dbReference>
<dbReference type="Pfam" id="PF01019">
    <property type="entry name" value="G_glu_transpept"/>
    <property type="match status" value="1"/>
</dbReference>
<dbReference type="AlphaFoldDB" id="A0AA35GI58"/>
<dbReference type="PRINTS" id="PR01210">
    <property type="entry name" value="GGTRANSPTASE"/>
</dbReference>
<keyword evidence="2 5" id="KW-0808">Transferase</keyword>
<keyword evidence="5" id="KW-0012">Acyltransferase</keyword>
<dbReference type="Proteomes" id="UP000834458">
    <property type="component" value="Unassembled WGS sequence"/>
</dbReference>
<evidence type="ECO:0000313" key="6">
    <source>
        <dbReference type="Proteomes" id="UP000834458"/>
    </source>
</evidence>
<accession>A0AA35GI58</accession>
<proteinExistence type="inferred from homology"/>
<dbReference type="GO" id="GO:0103068">
    <property type="term" value="F:leukotriene C4 gamma-glutamyl transferase activity"/>
    <property type="evidence" value="ECO:0007669"/>
    <property type="project" value="UniProtKB-EC"/>
</dbReference>
<dbReference type="InterPro" id="IPR029055">
    <property type="entry name" value="Ntn_hydrolases_N"/>
</dbReference>
<dbReference type="PANTHER" id="PTHR43199">
    <property type="entry name" value="GLUTATHIONE HYDROLASE"/>
    <property type="match status" value="1"/>
</dbReference>
<comment type="caution">
    <text evidence="5">The sequence shown here is derived from an EMBL/GenBank/DDBJ whole genome shotgun (WGS) entry which is preliminary data.</text>
</comment>
<dbReference type="PANTHER" id="PTHR43199:SF1">
    <property type="entry name" value="GLUTATHIONE HYDROLASE PROENZYME"/>
    <property type="match status" value="1"/>
</dbReference>
<name>A0AA35GI58_9BURK</name>
<protein>
    <submittedName>
        <fullName evidence="5">Gamma-glutamyltranspeptidase</fullName>
        <ecNumber evidence="5">2.3.2.2</ecNumber>
    </submittedName>
</protein>
<dbReference type="InterPro" id="IPR043138">
    <property type="entry name" value="GGT_lsub"/>
</dbReference>
<gene>
    <name evidence="5" type="primary">ggt</name>
    <name evidence="5" type="ORF">GHA_00653</name>
</gene>
<dbReference type="EMBL" id="CAHPSC010000006">
    <property type="protein sequence ID" value="CAB5667208.1"/>
    <property type="molecule type" value="Genomic_DNA"/>
</dbReference>
<evidence type="ECO:0000256" key="2">
    <source>
        <dbReference type="ARBA" id="ARBA00022679"/>
    </source>
</evidence>
<dbReference type="InterPro" id="IPR043137">
    <property type="entry name" value="GGT_ssub_C"/>
</dbReference>
<sequence length="622" mass="65453">MHAPALARTPNTLRPAPVLGAVVLTALLAGCGTPTRQTTGLNYQIPAQPEGSSGYTEKPGWATEQFAVAAANPLATNAGYQVLKAGGSAIDAAIAVQMVLGLVEPQSSGIGGGAFLLHAAGSQVLAYDGRETAPAAATENLFLKADGQPMAFHDAVVGGRSVGTPGAVRMLELAHREHGKLPWASLLQPAIQLAEQGFKVSPRLHTLLRSEKFLPSDPVARAYFYGADGQPLPVGTLLKNPAYAQVLRAIAQHGSQALHEGPVAQAIVDKVRNHPTNPGVLSLQDLAGYQPKKRQALCHDWNLPASAPGGAARSYAVCGFPPPSSGAIAVGQILGILGHTPAARMPLGSDGLPSADWLHYYTEAARLAFADRALYVADPDFVQPPGGSWHTLLDHRYLQERARLIGAQSMKVAKPGNPAQFKVGHAPMPEQIEYGTSHISIVDAFGNALAMTTTIEDQFGSRQMVQGFLLNNELTDFSMAPRAADGQPIANRVQPGKRPRSSMAPTLVFDKATGQVIMSAGSPGGAQIIHYTAKTLQGVLGWGLTPQQAINLPNFSSLNGPTLLEAKRFPAATVQALQARGAEVKEQDLTSGLQAITRGEAHGKRFWFGGADPRREGVVMGD</sequence>
<dbReference type="RefSeq" id="WP_234686604.1">
    <property type="nucleotide sequence ID" value="NZ_CAHPSC010000006.1"/>
</dbReference>
<dbReference type="Gene3D" id="1.10.246.130">
    <property type="match status" value="1"/>
</dbReference>
<evidence type="ECO:0000256" key="1">
    <source>
        <dbReference type="ARBA" id="ARBA00009381"/>
    </source>
</evidence>
<keyword evidence="4" id="KW-0865">Zymogen</keyword>
<dbReference type="Gene3D" id="3.60.20.40">
    <property type="match status" value="1"/>
</dbReference>
<dbReference type="GO" id="GO:0016787">
    <property type="term" value="F:hydrolase activity"/>
    <property type="evidence" value="ECO:0007669"/>
    <property type="project" value="UniProtKB-KW"/>
</dbReference>
<evidence type="ECO:0000256" key="4">
    <source>
        <dbReference type="ARBA" id="ARBA00023145"/>
    </source>
</evidence>
<reference evidence="5" key="1">
    <citation type="submission" date="2020-05" db="EMBL/GenBank/DDBJ databases">
        <authorList>
            <person name="Delgado-Blas J."/>
        </authorList>
    </citation>
    <scope>NUCLEOTIDE SEQUENCE</scope>
    <source>
        <strain evidence="5">BB1454</strain>
    </source>
</reference>
<keyword evidence="3" id="KW-0378">Hydrolase</keyword>